<evidence type="ECO:0000313" key="3">
    <source>
        <dbReference type="Proteomes" id="UP000182544"/>
    </source>
</evidence>
<dbReference type="PANTHER" id="PTHR30569">
    <property type="entry name" value="CYTOSINE TRANSPORTER CODB"/>
    <property type="match status" value="1"/>
</dbReference>
<keyword evidence="3" id="KW-1185">Reference proteome</keyword>
<proteinExistence type="predicted"/>
<evidence type="ECO:0000313" key="2">
    <source>
        <dbReference type="EMBL" id="SFZ93567.1"/>
    </source>
</evidence>
<keyword evidence="1" id="KW-0472">Membrane</keyword>
<reference evidence="2 3" key="1">
    <citation type="submission" date="2016-10" db="EMBL/GenBank/DDBJ databases">
        <authorList>
            <person name="de Groot N.N."/>
        </authorList>
    </citation>
    <scope>NUCLEOTIDE SEQUENCE [LARGE SCALE GENOMIC DNA]</scope>
    <source>
        <strain evidence="2 3">DSM 18180</strain>
    </source>
</reference>
<dbReference type="InterPro" id="IPR030191">
    <property type="entry name" value="CodB"/>
</dbReference>
<dbReference type="EMBL" id="FPKV01000003">
    <property type="protein sequence ID" value="SFZ93567.1"/>
    <property type="molecule type" value="Genomic_DNA"/>
</dbReference>
<evidence type="ECO:0008006" key="4">
    <source>
        <dbReference type="Google" id="ProtNLM"/>
    </source>
</evidence>
<accession>A0A1K2IMH0</accession>
<organism evidence="2 3">
    <name type="scientific">Flaviramulus basaltis</name>
    <dbReference type="NCBI Taxonomy" id="369401"/>
    <lineage>
        <taxon>Bacteria</taxon>
        <taxon>Pseudomonadati</taxon>
        <taxon>Bacteroidota</taxon>
        <taxon>Flavobacteriia</taxon>
        <taxon>Flavobacteriales</taxon>
        <taxon>Flavobacteriaceae</taxon>
        <taxon>Flaviramulus</taxon>
    </lineage>
</organism>
<dbReference type="AlphaFoldDB" id="A0A1K2IMH0"/>
<gene>
    <name evidence="2" type="ORF">SAMN05428642_103207</name>
</gene>
<evidence type="ECO:0000256" key="1">
    <source>
        <dbReference type="SAM" id="Phobius"/>
    </source>
</evidence>
<dbReference type="Proteomes" id="UP000182544">
    <property type="component" value="Unassembled WGS sequence"/>
</dbReference>
<dbReference type="GO" id="GO:0005886">
    <property type="term" value="C:plasma membrane"/>
    <property type="evidence" value="ECO:0007669"/>
    <property type="project" value="TreeGrafter"/>
</dbReference>
<keyword evidence="1" id="KW-0812">Transmembrane</keyword>
<feature type="transmembrane region" description="Helical" evidence="1">
    <location>
        <begin position="200"/>
        <end position="219"/>
    </location>
</feature>
<feature type="transmembrane region" description="Helical" evidence="1">
    <location>
        <begin position="178"/>
        <end position="194"/>
    </location>
</feature>
<protein>
    <recommendedName>
        <fullName evidence="4">Cytosine permease</fullName>
    </recommendedName>
</protein>
<feature type="transmembrane region" description="Helical" evidence="1">
    <location>
        <begin position="68"/>
        <end position="89"/>
    </location>
</feature>
<dbReference type="Gene3D" id="1.10.4160.10">
    <property type="entry name" value="Hydantoin permease"/>
    <property type="match status" value="1"/>
</dbReference>
<feature type="transmembrane region" description="Helical" evidence="1">
    <location>
        <begin position="21"/>
        <end position="45"/>
    </location>
</feature>
<sequence length="232" mass="25297">MHIGMSDLSVFRFAKKASSGWTTAAGMYVGHYIAWIAAALLYAVYLKSPEAQAFLSNGEAPLVAPGPLANNAIGIFGIITVVLAGWTTANPTIYRAGLAFQAILPKLSTAKATILAGTIATIAGIFPAFAMKLLSFVALYGFILAPFGAIIVFEHFFYKKAGIIKNYAEVANIQFNKSVLLAWAISFGFFYFISIEFDVFLSFVILPAWLLCGFLFIILSKLLQKNINKDYY</sequence>
<dbReference type="PANTHER" id="PTHR30569:SF0">
    <property type="entry name" value="CYTOSINE PERMEASE"/>
    <property type="match status" value="1"/>
</dbReference>
<feature type="transmembrane region" description="Helical" evidence="1">
    <location>
        <begin position="110"/>
        <end position="130"/>
    </location>
</feature>
<feature type="transmembrane region" description="Helical" evidence="1">
    <location>
        <begin position="136"/>
        <end position="157"/>
    </location>
</feature>
<dbReference type="STRING" id="369401.SAMN05428642_103207"/>
<dbReference type="GO" id="GO:0015209">
    <property type="term" value="F:cytosine transmembrane transporter activity"/>
    <property type="evidence" value="ECO:0007669"/>
    <property type="project" value="InterPro"/>
</dbReference>
<keyword evidence="1" id="KW-1133">Transmembrane helix</keyword>
<name>A0A1K2IMH0_9FLAO</name>